<accession>A0ACB8UMN5</accession>
<organism evidence="1">
    <name type="scientific">Ophidiomyces ophidiicola</name>
    <dbReference type="NCBI Taxonomy" id="1387563"/>
    <lineage>
        <taxon>Eukaryota</taxon>
        <taxon>Fungi</taxon>
        <taxon>Dikarya</taxon>
        <taxon>Ascomycota</taxon>
        <taxon>Pezizomycotina</taxon>
        <taxon>Eurotiomycetes</taxon>
        <taxon>Eurotiomycetidae</taxon>
        <taxon>Onygenales</taxon>
        <taxon>Onygenaceae</taxon>
        <taxon>Ophidiomyces</taxon>
    </lineage>
</organism>
<dbReference type="EMBL" id="JALBCA010000167">
    <property type="protein sequence ID" value="KAI2381830.1"/>
    <property type="molecule type" value="Genomic_DNA"/>
</dbReference>
<protein>
    <submittedName>
        <fullName evidence="1">Uncharacterized protein</fullName>
    </submittedName>
</protein>
<reference evidence="1" key="1">
    <citation type="journal article" date="2022" name="bioRxiv">
        <title>Population genetic analysis of Ophidiomyces ophidiicola, the causative agent of snake fungal disease, indicates recent introductions to the USA.</title>
        <authorList>
            <person name="Ladner J.T."/>
            <person name="Palmer J.M."/>
            <person name="Ettinger C.L."/>
            <person name="Stajich J.E."/>
            <person name="Farrell T.M."/>
            <person name="Glorioso B.M."/>
            <person name="Lawson B."/>
            <person name="Price S.J."/>
            <person name="Stengle A.G."/>
            <person name="Grear D.A."/>
            <person name="Lorch J.M."/>
        </authorList>
    </citation>
    <scope>NUCLEOTIDE SEQUENCE</scope>
    <source>
        <strain evidence="1">NWHC 24266-5</strain>
    </source>
</reference>
<evidence type="ECO:0000313" key="1">
    <source>
        <dbReference type="EMBL" id="KAI2381830.1"/>
    </source>
</evidence>
<comment type="caution">
    <text evidence="1">The sequence shown here is derived from an EMBL/GenBank/DDBJ whole genome shotgun (WGS) entry which is preliminary data.</text>
</comment>
<sequence length="1451" mass="163852">MAPNRKKKPISNPARGFTTVSIPSKTKNINATEPVDGGRSTEAVVHKEPAAHLETDVNEVSESKTALKELSSEDLERHFEAAELQSILDKHGARCKSEASRQAGKLETERRTFRAQGTTFNLHEWLSPDIRTFILEKQTKDFKKLASYFNKRDERATNMVGEDDLCVDLWTLSQTLLKLGFPESKVNEALRCILMHYSNESIPLNQALEWLALHIAEDELPAYEQPKSMIRLDNQDAELESTFFCSGTSTPVLKPGKELEAFQADALSDSSDSYLDPDSLIPRYLELRSRIYALDPTFFNHSKPTTKKTVPSVADSATVDRKIGRLKKKLVVIENDILFDPEQADSQWKEILTDLRARTSQKLRQNVESLQTTRKLLHDENTGNLAINDHQGVTVSSALLESENEEEGILEAMFGAEPDSQTPITADTSETKSEVVKIRDFGKLPGLNPRRILEETCKTRDPEYKIAYLDVVSAPRSHRKSIEILWSKLQDPLPHFPLAGLSYNSNSRLTKISMVSLSASTALQAESYISVVALFLITASSQRENKAPIRLQGVWRDVWEELVNARKENEDIQDREAVKNIRNLLQQTKSLADEDIVLTENFKQRNGLGTPLSEKNLQYFNSPPSSEYYQALWTDRSSTAAYKQMQVTRMTLPIWQFKPQILETLEKNRTLIICSETGSGKSTQIPSFILENELLFGRSCKVYVTEPRRISAISLAKRVSEELGEGKDAIGTSRSLVGYSIRLESKISISTRLVFATTGVVIRMVERPQEFSEITHLVLDEVHERTLDTDFLLIILRRLLHQRSNLKLILMSATVDAKRFSTYLGGAPILDIPGRTFPVQTKYLEDAIEITKHYSHGESTDLTDESDSSSDEKSEPDEGLRSTLSGYNKQTRDAVCSFHEGRINYQLIMNLIFTIATKPNLIPFSNAMLVFMPGFAEIRKLHDLLLSDSFFGEGWIVHALHSSIATEDQEKAFLVPPKGIRKIVIATNIAETGITIPDVTAVLDTGKEKVMRFDERRQVSKLVEMFISRANAKQRRGRAGRVQQGICFHLFTKYRHDKLLAEQQTPEMLRLSLQDLILRVKICNLGDIEDTLSEAPDPPSSRNIRRAIEALKAVKALTGAEMLTPLGRQLAQLPLDVFLGKLILYGSVFRCVDAAVSIAAILSSKSPFVHTATSSVQTRAAKHAFQRGNSDLLSVYNAYRAWKKYRDTPGMNEFSFCRKNCLSPQALLSIEDVKTQLLVSLVDTGLVRLDASEQSSLKRARFSGRKRQFFIVPQRLDINSDNDLVVNSVIAWSFYPRLLTRQGKGWRNISNNQSVVLHSTSVNKTAGPVIKWLSYYHIMQSQNRNYNAHETSAVDEFSIALLCGDVEFKLYSGVISIDGSRIRLSVKDWKSMAALKALSTNMRDILAQKFRTPKKELTVDQKEWLDLWQLVFAQQKEKRDETAQRTNSRLF</sequence>
<gene>
    <name evidence="1" type="ORF">LOY88_006549</name>
</gene>
<proteinExistence type="predicted"/>
<name>A0ACB8UMN5_9EURO</name>